<protein>
    <recommendedName>
        <fullName evidence="1">Carboxymuconolactone decarboxylase-like domain-containing protein</fullName>
    </recommendedName>
</protein>
<accession>A0A7K0DR75</accession>
<comment type="caution">
    <text evidence="2">The sequence shown here is derived from an EMBL/GenBank/DDBJ whole genome shotgun (WGS) entry which is preliminary data.</text>
</comment>
<sequence>MSTLARHPDLAAAYMPLGVHLNFRSTLSDRVRELIILRVAHRRRSDYIWSHHQRSATAVGLSDTEIEAIRGGCLPDLFDQAVLDAVDELDDSAGLTDHTWAALSNYLDEQQRMDLVFTAGGYTLLAVAYNTFGIEPEVEAPR</sequence>
<dbReference type="Proteomes" id="UP000431401">
    <property type="component" value="Unassembled WGS sequence"/>
</dbReference>
<dbReference type="EMBL" id="WEGI01000006">
    <property type="protein sequence ID" value="MQY27324.1"/>
    <property type="molecule type" value="Genomic_DNA"/>
</dbReference>
<keyword evidence="3" id="KW-1185">Reference proteome</keyword>
<dbReference type="InterPro" id="IPR003779">
    <property type="entry name" value="CMD-like"/>
</dbReference>
<dbReference type="PANTHER" id="PTHR34846">
    <property type="entry name" value="4-CARBOXYMUCONOLACTONE DECARBOXYLASE FAMILY PROTEIN (AFU_ORTHOLOGUE AFUA_6G11590)"/>
    <property type="match status" value="1"/>
</dbReference>
<dbReference type="Gene3D" id="1.20.1290.10">
    <property type="entry name" value="AhpD-like"/>
    <property type="match status" value="1"/>
</dbReference>
<feature type="domain" description="Carboxymuconolactone decarboxylase-like" evidence="1">
    <location>
        <begin position="8"/>
        <end position="89"/>
    </location>
</feature>
<dbReference type="SUPFAM" id="SSF69118">
    <property type="entry name" value="AhpD-like"/>
    <property type="match status" value="1"/>
</dbReference>
<reference evidence="2 3" key="1">
    <citation type="submission" date="2019-10" db="EMBL/GenBank/DDBJ databases">
        <title>Nocardia macrotermitis sp. nov. and Nocardia aurantia sp. nov., isolated from the gut of fungus growing-termite Macrotermes natalensis.</title>
        <authorList>
            <person name="Benndorf R."/>
            <person name="Schwitalla J."/>
            <person name="Martin K."/>
            <person name="De Beer W."/>
            <person name="Kaster A.-K."/>
            <person name="Vollmers J."/>
            <person name="Poulsen M."/>
            <person name="Beemelmanns C."/>
        </authorList>
    </citation>
    <scope>NUCLEOTIDE SEQUENCE [LARGE SCALE GENOMIC DNA]</scope>
    <source>
        <strain evidence="2 3">RB56</strain>
    </source>
</reference>
<evidence type="ECO:0000313" key="2">
    <source>
        <dbReference type="EMBL" id="MQY27324.1"/>
    </source>
</evidence>
<organism evidence="2 3">
    <name type="scientific">Nocardia aurantia</name>
    <dbReference type="NCBI Taxonomy" id="2585199"/>
    <lineage>
        <taxon>Bacteria</taxon>
        <taxon>Bacillati</taxon>
        <taxon>Actinomycetota</taxon>
        <taxon>Actinomycetes</taxon>
        <taxon>Mycobacteriales</taxon>
        <taxon>Nocardiaceae</taxon>
        <taxon>Nocardia</taxon>
    </lineage>
</organism>
<proteinExistence type="predicted"/>
<gene>
    <name evidence="2" type="ORF">NRB56_29070</name>
</gene>
<dbReference type="GO" id="GO:0051920">
    <property type="term" value="F:peroxiredoxin activity"/>
    <property type="evidence" value="ECO:0007669"/>
    <property type="project" value="InterPro"/>
</dbReference>
<name>A0A7K0DR75_9NOCA</name>
<evidence type="ECO:0000313" key="3">
    <source>
        <dbReference type="Proteomes" id="UP000431401"/>
    </source>
</evidence>
<dbReference type="PANTHER" id="PTHR34846:SF5">
    <property type="entry name" value="CARBOXYMUCONOLACTONE DECARBOXYLASE-LIKE DOMAIN-CONTAINING PROTEIN"/>
    <property type="match status" value="1"/>
</dbReference>
<dbReference type="InterPro" id="IPR029032">
    <property type="entry name" value="AhpD-like"/>
</dbReference>
<dbReference type="AlphaFoldDB" id="A0A7K0DR75"/>
<dbReference type="Pfam" id="PF02627">
    <property type="entry name" value="CMD"/>
    <property type="match status" value="1"/>
</dbReference>
<evidence type="ECO:0000259" key="1">
    <source>
        <dbReference type="Pfam" id="PF02627"/>
    </source>
</evidence>